<dbReference type="SUPFAM" id="SSF90123">
    <property type="entry name" value="ABC transporter transmembrane region"/>
    <property type="match status" value="1"/>
</dbReference>
<dbReference type="GO" id="GO:0015421">
    <property type="term" value="F:ABC-type oligopeptide transporter activity"/>
    <property type="evidence" value="ECO:0007669"/>
    <property type="project" value="TreeGrafter"/>
</dbReference>
<dbReference type="FunFam" id="3.40.50.300:FF:000221">
    <property type="entry name" value="Multidrug ABC transporter ATP-binding protein"/>
    <property type="match status" value="1"/>
</dbReference>
<dbReference type="InterPro" id="IPR011527">
    <property type="entry name" value="ABC1_TM_dom"/>
</dbReference>
<protein>
    <submittedName>
        <fullName evidence="12">Multidrug ABC transporter ATP-binding protein</fullName>
    </submittedName>
</protein>
<evidence type="ECO:0000256" key="7">
    <source>
        <dbReference type="ARBA" id="ARBA00022989"/>
    </source>
</evidence>
<dbReference type="PROSITE" id="PS50929">
    <property type="entry name" value="ABC_TM1F"/>
    <property type="match status" value="1"/>
</dbReference>
<dbReference type="InterPro" id="IPR027417">
    <property type="entry name" value="P-loop_NTPase"/>
</dbReference>
<dbReference type="PANTHER" id="PTHR43394:SF1">
    <property type="entry name" value="ATP-BINDING CASSETTE SUB-FAMILY B MEMBER 10, MITOCHONDRIAL"/>
    <property type="match status" value="1"/>
</dbReference>
<keyword evidence="5" id="KW-0547">Nucleotide-binding</keyword>
<dbReference type="PROSITE" id="PS50893">
    <property type="entry name" value="ABC_TRANSPORTER_2"/>
    <property type="match status" value="1"/>
</dbReference>
<evidence type="ECO:0000256" key="3">
    <source>
        <dbReference type="ARBA" id="ARBA00022475"/>
    </source>
</evidence>
<dbReference type="Gene3D" id="3.40.50.300">
    <property type="entry name" value="P-loop containing nucleotide triphosphate hydrolases"/>
    <property type="match status" value="1"/>
</dbReference>
<feature type="domain" description="ABC transmembrane type-1" evidence="11">
    <location>
        <begin position="21"/>
        <end position="301"/>
    </location>
</feature>
<dbReference type="InterPro" id="IPR003593">
    <property type="entry name" value="AAA+_ATPase"/>
</dbReference>
<evidence type="ECO:0000259" key="11">
    <source>
        <dbReference type="PROSITE" id="PS50929"/>
    </source>
</evidence>
<evidence type="ECO:0000256" key="4">
    <source>
        <dbReference type="ARBA" id="ARBA00022692"/>
    </source>
</evidence>
<comment type="subcellular location">
    <subcellularLocation>
        <location evidence="1">Cell membrane</location>
        <topology evidence="1">Multi-pass membrane protein</topology>
    </subcellularLocation>
</comment>
<accession>A0A2S7FBH3</accession>
<feature type="transmembrane region" description="Helical" evidence="9">
    <location>
        <begin position="16"/>
        <end position="34"/>
    </location>
</feature>
<dbReference type="InterPro" id="IPR017871">
    <property type="entry name" value="ABC_transporter-like_CS"/>
</dbReference>
<keyword evidence="6 12" id="KW-0067">ATP-binding</keyword>
<dbReference type="GO" id="GO:0016887">
    <property type="term" value="F:ATP hydrolysis activity"/>
    <property type="evidence" value="ECO:0007669"/>
    <property type="project" value="InterPro"/>
</dbReference>
<evidence type="ECO:0000256" key="5">
    <source>
        <dbReference type="ARBA" id="ARBA00022741"/>
    </source>
</evidence>
<dbReference type="EMBL" id="LRDH01000100">
    <property type="protein sequence ID" value="PPV15387.1"/>
    <property type="molecule type" value="Genomic_DNA"/>
</dbReference>
<dbReference type="InterPro" id="IPR003439">
    <property type="entry name" value="ABC_transporter-like_ATP-bd"/>
</dbReference>
<evidence type="ECO:0000256" key="6">
    <source>
        <dbReference type="ARBA" id="ARBA00022840"/>
    </source>
</evidence>
<dbReference type="InterPro" id="IPR039421">
    <property type="entry name" value="Type_1_exporter"/>
</dbReference>
<keyword evidence="8 9" id="KW-0472">Membrane</keyword>
<sequence>MSSIKWVFTYVNKYKFRFYSAFVAALICSLMSMINPYLSGVIVDDVIMKNKSGILIYILGIMVFITVLKSVIRYTYQMVFEHVSQNVIFEIRQQMYEKLQELDVDYYNRTRTGDIMARMTGDMDAIRHFIAWVMYNIFENVTMFVFAIGTMFVINAQFTIFMFLLTPLVAYCAYRMTVKCNPIFYDIRERFSKLNTVVQENISGNRVVKAFAKERYEISKFEERNKEYMDSNMDLAKVIQKYMPMLNALSNMFSVIMILVGGILIINEKLTMGELVIFNGLIWAINNPVNMVGWLINDVQRFLAASKKMRMLLGEQTKVANPKNGIKPSKIKGEIEFRNVNFEYDDEQVLKNVNFHVRPGQRVAIFGQTGSGKSTIINLIERFYDAQSGEVLIDGVDIKKYDLHALRRNISISMQDVFLFSNTIEDNIRYGIPDIDNSKISWAAEMSDADNFINKLADSYETIVGERGVGLSGGQKQRITLARSIIKDPSILILDDTTSALDVETEAAIQKNLKSIYKGKTTFIIAHRISSIKNSDLILVLDNGEIIESGTHEELINAHGHYYDVYKEQYGEYINDGDKKREVI</sequence>
<feature type="transmembrane region" description="Helical" evidence="9">
    <location>
        <begin position="129"/>
        <end position="148"/>
    </location>
</feature>
<proteinExistence type="predicted"/>
<reference evidence="12 13" key="1">
    <citation type="submission" date="2016-01" db="EMBL/GenBank/DDBJ databases">
        <title>Characterization of the Clostridium difficile lineages that are prevalent in Hong Kong and China.</title>
        <authorList>
            <person name="Kwok J.S.-L."/>
            <person name="Lam W.-Y."/>
            <person name="Ip M."/>
            <person name="Chan T.-F."/>
            <person name="Hawkey P.M."/>
            <person name="Tsui S.K.-W."/>
        </authorList>
    </citation>
    <scope>NUCLEOTIDE SEQUENCE [LARGE SCALE GENOMIC DNA]</scope>
    <source>
        <strain evidence="12 13">300064</strain>
    </source>
</reference>
<evidence type="ECO:0000313" key="12">
    <source>
        <dbReference type="EMBL" id="PPV15387.1"/>
    </source>
</evidence>
<dbReference type="PANTHER" id="PTHR43394">
    <property type="entry name" value="ATP-DEPENDENT PERMEASE MDL1, MITOCHONDRIAL"/>
    <property type="match status" value="1"/>
</dbReference>
<dbReference type="RefSeq" id="WP_043666535.1">
    <property type="nucleotide sequence ID" value="NZ_JSEG01000025.1"/>
</dbReference>
<comment type="caution">
    <text evidence="12">The sequence shown here is derived from an EMBL/GenBank/DDBJ whole genome shotgun (WGS) entry which is preliminary data.</text>
</comment>
<dbReference type="Proteomes" id="UP000238081">
    <property type="component" value="Unassembled WGS sequence"/>
</dbReference>
<feature type="transmembrane region" description="Helical" evidence="9">
    <location>
        <begin position="54"/>
        <end position="72"/>
    </location>
</feature>
<name>A0A2S7FBH3_CLOBU</name>
<evidence type="ECO:0000259" key="10">
    <source>
        <dbReference type="PROSITE" id="PS50893"/>
    </source>
</evidence>
<evidence type="ECO:0000256" key="1">
    <source>
        <dbReference type="ARBA" id="ARBA00004651"/>
    </source>
</evidence>
<keyword evidence="7 9" id="KW-1133">Transmembrane helix</keyword>
<keyword evidence="2" id="KW-0813">Transport</keyword>
<evidence type="ECO:0000256" key="8">
    <source>
        <dbReference type="ARBA" id="ARBA00023136"/>
    </source>
</evidence>
<evidence type="ECO:0000313" key="13">
    <source>
        <dbReference type="Proteomes" id="UP000238081"/>
    </source>
</evidence>
<dbReference type="GO" id="GO:0005524">
    <property type="term" value="F:ATP binding"/>
    <property type="evidence" value="ECO:0007669"/>
    <property type="project" value="UniProtKB-KW"/>
</dbReference>
<dbReference type="PROSITE" id="PS00211">
    <property type="entry name" value="ABC_TRANSPORTER_1"/>
    <property type="match status" value="1"/>
</dbReference>
<dbReference type="SUPFAM" id="SSF52540">
    <property type="entry name" value="P-loop containing nucleoside triphosphate hydrolases"/>
    <property type="match status" value="1"/>
</dbReference>
<dbReference type="CDD" id="cd18542">
    <property type="entry name" value="ABC_6TM_YknU_like"/>
    <property type="match status" value="1"/>
</dbReference>
<evidence type="ECO:0000256" key="9">
    <source>
        <dbReference type="SAM" id="Phobius"/>
    </source>
</evidence>
<feature type="transmembrane region" description="Helical" evidence="9">
    <location>
        <begin position="154"/>
        <end position="174"/>
    </location>
</feature>
<keyword evidence="3" id="KW-1003">Cell membrane</keyword>
<dbReference type="Pfam" id="PF00664">
    <property type="entry name" value="ABC_membrane"/>
    <property type="match status" value="1"/>
</dbReference>
<organism evidence="12 13">
    <name type="scientific">Clostridium butyricum</name>
    <dbReference type="NCBI Taxonomy" id="1492"/>
    <lineage>
        <taxon>Bacteria</taxon>
        <taxon>Bacillati</taxon>
        <taxon>Bacillota</taxon>
        <taxon>Clostridia</taxon>
        <taxon>Eubacteriales</taxon>
        <taxon>Clostridiaceae</taxon>
        <taxon>Clostridium</taxon>
    </lineage>
</organism>
<evidence type="ECO:0000256" key="2">
    <source>
        <dbReference type="ARBA" id="ARBA00022448"/>
    </source>
</evidence>
<feature type="transmembrane region" description="Helical" evidence="9">
    <location>
        <begin position="246"/>
        <end position="266"/>
    </location>
</feature>
<dbReference type="Pfam" id="PF00005">
    <property type="entry name" value="ABC_tran"/>
    <property type="match status" value="1"/>
</dbReference>
<keyword evidence="4 9" id="KW-0812">Transmembrane</keyword>
<dbReference type="SMART" id="SM00382">
    <property type="entry name" value="AAA"/>
    <property type="match status" value="1"/>
</dbReference>
<gene>
    <name evidence="12" type="ORF">AWN73_12130</name>
</gene>
<dbReference type="InterPro" id="IPR036640">
    <property type="entry name" value="ABC1_TM_sf"/>
</dbReference>
<dbReference type="GO" id="GO:0005886">
    <property type="term" value="C:plasma membrane"/>
    <property type="evidence" value="ECO:0007669"/>
    <property type="project" value="UniProtKB-SubCell"/>
</dbReference>
<dbReference type="AlphaFoldDB" id="A0A2S7FBH3"/>
<dbReference type="Gene3D" id="1.20.1560.10">
    <property type="entry name" value="ABC transporter type 1, transmembrane domain"/>
    <property type="match status" value="1"/>
</dbReference>
<feature type="domain" description="ABC transporter" evidence="10">
    <location>
        <begin position="335"/>
        <end position="568"/>
    </location>
</feature>